<gene>
    <name evidence="2" type="ORF">AWH49_16730</name>
</gene>
<feature type="domain" description="IrrE N-terminal-like" evidence="1">
    <location>
        <begin position="32"/>
        <end position="107"/>
    </location>
</feature>
<dbReference type="EMBL" id="LQWY01000039">
    <property type="protein sequence ID" value="OAH60373.1"/>
    <property type="molecule type" value="Genomic_DNA"/>
</dbReference>
<keyword evidence="3" id="KW-1185">Reference proteome</keyword>
<organism evidence="2 3">
    <name type="scientific">Domibacillus aminovorans</name>
    <dbReference type="NCBI Taxonomy" id="29332"/>
    <lineage>
        <taxon>Bacteria</taxon>
        <taxon>Bacillati</taxon>
        <taxon>Bacillota</taxon>
        <taxon>Bacilli</taxon>
        <taxon>Bacillales</taxon>
        <taxon>Bacillaceae</taxon>
        <taxon>Domibacillus</taxon>
    </lineage>
</organism>
<evidence type="ECO:0000259" key="1">
    <source>
        <dbReference type="Pfam" id="PF06114"/>
    </source>
</evidence>
<protein>
    <recommendedName>
        <fullName evidence="1">IrrE N-terminal-like domain-containing protein</fullName>
    </recommendedName>
</protein>
<dbReference type="AlphaFoldDB" id="A0A177L495"/>
<dbReference type="Pfam" id="PF06114">
    <property type="entry name" value="Peptidase_M78"/>
    <property type="match status" value="1"/>
</dbReference>
<comment type="caution">
    <text evidence="2">The sequence shown here is derived from an EMBL/GenBank/DDBJ whole genome shotgun (WGS) entry which is preliminary data.</text>
</comment>
<name>A0A177L495_9BACI</name>
<evidence type="ECO:0000313" key="2">
    <source>
        <dbReference type="EMBL" id="OAH60373.1"/>
    </source>
</evidence>
<dbReference type="Proteomes" id="UP000076935">
    <property type="component" value="Unassembled WGS sequence"/>
</dbReference>
<reference evidence="2 3" key="1">
    <citation type="submission" date="2016-01" db="EMBL/GenBank/DDBJ databases">
        <title>Investigation of taxonomic status of Bacillus aminovorans.</title>
        <authorList>
            <person name="Verma A."/>
            <person name="Pal Y."/>
            <person name="Krishnamurthi S."/>
        </authorList>
    </citation>
    <scope>NUCLEOTIDE SEQUENCE [LARGE SCALE GENOMIC DNA]</scope>
    <source>
        <strain evidence="2 3">DSM 1314</strain>
    </source>
</reference>
<dbReference type="RefSeq" id="WP_063966139.1">
    <property type="nucleotide sequence ID" value="NZ_JBCNAN010000063.1"/>
</dbReference>
<dbReference type="InterPro" id="IPR010359">
    <property type="entry name" value="IrrE_HExxH"/>
</dbReference>
<accession>A0A177L495</accession>
<evidence type="ECO:0000313" key="3">
    <source>
        <dbReference type="Proteomes" id="UP000076935"/>
    </source>
</evidence>
<sequence>MLMRMEKLMLAYPELIYIEDPNMPKMLGGYIEGRVITLNKNKSLYEKYSILAEEIGHHETSYGDILDTSNMRDWKVELVARRWSYKKLVSFDDLIYCYKHHLTTIEDTCTFLEIPPDILKTSLDYYLSHYGLYIDYKGYKIMFDPLNIERIY</sequence>
<proteinExistence type="predicted"/>